<dbReference type="Pfam" id="PF05199">
    <property type="entry name" value="GMC_oxred_C"/>
    <property type="match status" value="1"/>
</dbReference>
<protein>
    <recommendedName>
        <fullName evidence="7">Glucose-methanol-choline oxidoreductase N-terminal domain-containing protein</fullName>
    </recommendedName>
</protein>
<dbReference type="InterPro" id="IPR007867">
    <property type="entry name" value="GMC_OxRtase_C"/>
</dbReference>
<name>A0AB34IGA6_PRYPA</name>
<evidence type="ECO:0000256" key="5">
    <source>
        <dbReference type="PIRSR" id="PIRSR000137-2"/>
    </source>
</evidence>
<dbReference type="InterPro" id="IPR012132">
    <property type="entry name" value="GMC_OxRdtase"/>
</dbReference>
<keyword evidence="6" id="KW-0732">Signal</keyword>
<dbReference type="Gene3D" id="3.30.560.10">
    <property type="entry name" value="Glucose Oxidase, domain 3"/>
    <property type="match status" value="1"/>
</dbReference>
<comment type="similarity">
    <text evidence="2">Belongs to the GMC oxidoreductase family.</text>
</comment>
<feature type="binding site" evidence="5">
    <location>
        <position position="264"/>
    </location>
    <ligand>
        <name>FAD</name>
        <dbReference type="ChEBI" id="CHEBI:57692"/>
    </ligand>
</feature>
<dbReference type="GO" id="GO:0008812">
    <property type="term" value="F:choline dehydrogenase activity"/>
    <property type="evidence" value="ECO:0007669"/>
    <property type="project" value="TreeGrafter"/>
</dbReference>
<evidence type="ECO:0000313" key="9">
    <source>
        <dbReference type="Proteomes" id="UP001515480"/>
    </source>
</evidence>
<evidence type="ECO:0000256" key="6">
    <source>
        <dbReference type="SAM" id="SignalP"/>
    </source>
</evidence>
<dbReference type="GO" id="GO:0016020">
    <property type="term" value="C:membrane"/>
    <property type="evidence" value="ECO:0007669"/>
    <property type="project" value="TreeGrafter"/>
</dbReference>
<comment type="cofactor">
    <cofactor evidence="1 5">
        <name>FAD</name>
        <dbReference type="ChEBI" id="CHEBI:57692"/>
    </cofactor>
</comment>
<accession>A0AB34IGA6</accession>
<dbReference type="PANTHER" id="PTHR11552">
    <property type="entry name" value="GLUCOSE-METHANOL-CHOLINE GMC OXIDOREDUCTASE"/>
    <property type="match status" value="1"/>
</dbReference>
<feature type="signal peptide" evidence="6">
    <location>
        <begin position="1"/>
        <end position="22"/>
    </location>
</feature>
<dbReference type="Proteomes" id="UP001515480">
    <property type="component" value="Unassembled WGS sequence"/>
</dbReference>
<evidence type="ECO:0000313" key="8">
    <source>
        <dbReference type="EMBL" id="KAL1496520.1"/>
    </source>
</evidence>
<dbReference type="EMBL" id="JBGBPQ010000029">
    <property type="protein sequence ID" value="KAL1496520.1"/>
    <property type="molecule type" value="Genomic_DNA"/>
</dbReference>
<comment type="caution">
    <text evidence="8">The sequence shown here is derived from an EMBL/GenBank/DDBJ whole genome shotgun (WGS) entry which is preliminary data.</text>
</comment>
<evidence type="ECO:0000256" key="2">
    <source>
        <dbReference type="ARBA" id="ARBA00010790"/>
    </source>
</evidence>
<evidence type="ECO:0000259" key="7">
    <source>
        <dbReference type="PROSITE" id="PS00624"/>
    </source>
</evidence>
<keyword evidence="3" id="KW-0285">Flavoprotein</keyword>
<dbReference type="GO" id="GO:0019285">
    <property type="term" value="P:glycine betaine biosynthetic process from choline"/>
    <property type="evidence" value="ECO:0007669"/>
    <property type="project" value="TreeGrafter"/>
</dbReference>
<evidence type="ECO:0000256" key="3">
    <source>
        <dbReference type="ARBA" id="ARBA00022630"/>
    </source>
</evidence>
<dbReference type="SUPFAM" id="SSF51905">
    <property type="entry name" value="FAD/NAD(P)-binding domain"/>
    <property type="match status" value="1"/>
</dbReference>
<dbReference type="SUPFAM" id="SSF54373">
    <property type="entry name" value="FAD-linked reductases, C-terminal domain"/>
    <property type="match status" value="1"/>
</dbReference>
<dbReference type="InterPro" id="IPR036188">
    <property type="entry name" value="FAD/NAD-bd_sf"/>
</dbReference>
<dbReference type="PROSITE" id="PS00624">
    <property type="entry name" value="GMC_OXRED_2"/>
    <property type="match status" value="1"/>
</dbReference>
<keyword evidence="9" id="KW-1185">Reference proteome</keyword>
<evidence type="ECO:0000256" key="1">
    <source>
        <dbReference type="ARBA" id="ARBA00001974"/>
    </source>
</evidence>
<feature type="chain" id="PRO_5044341586" description="Glucose-methanol-choline oxidoreductase N-terminal domain-containing protein" evidence="6">
    <location>
        <begin position="23"/>
        <end position="621"/>
    </location>
</feature>
<sequence>MKGRLFFVFICSISALAHPLSALSMRARLGSLLRLRGGAEQPIADEERWDYIILGGGAAGCVLANRLTADPSLRVLLLEAGIDGHQDLRVRIPASLIKVLRSNLDWNYETEPGGKVEHPVYLCRGKTLGGSTCTNVMLYQRGTPADYKSWELAGASGWGPSDVLPYYRRAECNSGGESKYHGVDGPITVGEVPYANPLSDIFFKAMGEQGYRQSHDFNDWSTPQEGFGKFKVTQAHGERVSTAGTYLELAKKRANLCVRTSAQVTKLLLKQTADGARAAGVVYSLDGKLRAASIASDGEVLLCAGAIQSPQLLMLSGVGPREHLEELGIPVVKELEGVGEGLQDHPAVLVSYSATKPLSLTNEIRLGGTSLPNPVSLFNWFVRGKGVLTTVACEQGGFLHTRADRTQPDLQLRFLPEAAMSPDGMNTLEKVASGKAARPGFTFQLLACRPQSRGRVRLRDANPLSKPIVEGLYLSAPDTADLATLREGVKLARKICKARAFDDVRGEEIFPGSAIRSDEEIEQYVRSSIHSANALTSSCRMGSASDPLAVLDSELKVRGVESLRVVDASAMPQIIGGQTGAPTIMLAEKAADLILHQRERKRSVADRHMFAEANPAQAVTP</sequence>
<dbReference type="Gene3D" id="3.50.50.60">
    <property type="entry name" value="FAD/NAD(P)-binding domain"/>
    <property type="match status" value="1"/>
</dbReference>
<dbReference type="GO" id="GO:0050660">
    <property type="term" value="F:flavin adenine dinucleotide binding"/>
    <property type="evidence" value="ECO:0007669"/>
    <property type="project" value="InterPro"/>
</dbReference>
<dbReference type="PIRSF" id="PIRSF000137">
    <property type="entry name" value="Alcohol_oxidase"/>
    <property type="match status" value="1"/>
</dbReference>
<keyword evidence="4 5" id="KW-0274">FAD</keyword>
<reference evidence="8 9" key="1">
    <citation type="journal article" date="2024" name="Science">
        <title>Giant polyketide synthase enzymes in the biosynthesis of giant marine polyether toxins.</title>
        <authorList>
            <person name="Fallon T.R."/>
            <person name="Shende V.V."/>
            <person name="Wierzbicki I.H."/>
            <person name="Pendleton A.L."/>
            <person name="Watervoot N.F."/>
            <person name="Auber R.P."/>
            <person name="Gonzalez D.J."/>
            <person name="Wisecaver J.H."/>
            <person name="Moore B.S."/>
        </authorList>
    </citation>
    <scope>NUCLEOTIDE SEQUENCE [LARGE SCALE GENOMIC DNA]</scope>
    <source>
        <strain evidence="8 9">12B1</strain>
    </source>
</reference>
<dbReference type="AlphaFoldDB" id="A0AB34IGA6"/>
<evidence type="ECO:0000256" key="4">
    <source>
        <dbReference type="ARBA" id="ARBA00022827"/>
    </source>
</evidence>
<dbReference type="PANTHER" id="PTHR11552:SF147">
    <property type="entry name" value="CHOLINE DEHYDROGENASE, MITOCHONDRIAL"/>
    <property type="match status" value="1"/>
</dbReference>
<dbReference type="InterPro" id="IPR000172">
    <property type="entry name" value="GMC_OxRdtase_N"/>
</dbReference>
<proteinExistence type="inferred from homology"/>
<feature type="domain" description="Glucose-methanol-choline oxidoreductase N-terminal" evidence="7">
    <location>
        <begin position="305"/>
        <end position="319"/>
    </location>
</feature>
<dbReference type="Pfam" id="PF00732">
    <property type="entry name" value="GMC_oxred_N"/>
    <property type="match status" value="1"/>
</dbReference>
<gene>
    <name evidence="8" type="ORF">AB1Y20_016474</name>
</gene>
<organism evidence="8 9">
    <name type="scientific">Prymnesium parvum</name>
    <name type="common">Toxic golden alga</name>
    <dbReference type="NCBI Taxonomy" id="97485"/>
    <lineage>
        <taxon>Eukaryota</taxon>
        <taxon>Haptista</taxon>
        <taxon>Haptophyta</taxon>
        <taxon>Prymnesiophyceae</taxon>
        <taxon>Prymnesiales</taxon>
        <taxon>Prymnesiaceae</taxon>
        <taxon>Prymnesium</taxon>
    </lineage>
</organism>